<evidence type="ECO:0000256" key="2">
    <source>
        <dbReference type="ARBA" id="ARBA00009749"/>
    </source>
</evidence>
<dbReference type="SUPFAM" id="SSF54631">
    <property type="entry name" value="CBS-domain pair"/>
    <property type="match status" value="1"/>
</dbReference>
<reference evidence="11 12" key="2">
    <citation type="submission" date="2021-05" db="EMBL/GenBank/DDBJ databases">
        <title>Ecology and evolution of chlamydial symbionts of arthropods.</title>
        <authorList>
            <person name="Halter T."/>
            <person name="Sixt B.S."/>
            <person name="Toenshoff E.R."/>
            <person name="Koestlbacher S."/>
            <person name="Schulz F."/>
            <person name="Kostanjsek R."/>
            <person name="Collingro A."/>
            <person name="Hendrickx F."/>
            <person name="Horn M."/>
        </authorList>
    </citation>
    <scope>NUCLEOTIDE SEQUENCE [LARGE SCALE GENOMIC DNA]</scope>
    <source>
        <strain evidence="11 12">15C</strain>
    </source>
</reference>
<keyword evidence="12" id="KW-1185">Reference proteome</keyword>
<dbReference type="Pfam" id="PF00571">
    <property type="entry name" value="CBS"/>
    <property type="match status" value="2"/>
</dbReference>
<dbReference type="Gene3D" id="1.25.60.10">
    <property type="entry name" value="MgtE N-terminal domain-like"/>
    <property type="match status" value="1"/>
</dbReference>
<feature type="transmembrane region" description="Helical" evidence="9">
    <location>
        <begin position="391"/>
        <end position="412"/>
    </location>
</feature>
<feature type="transmembrane region" description="Helical" evidence="9">
    <location>
        <begin position="424"/>
        <end position="453"/>
    </location>
</feature>
<keyword evidence="6 9" id="KW-1133">Transmembrane helix</keyword>
<feature type="domain" description="CBS" evidence="10">
    <location>
        <begin position="234"/>
        <end position="290"/>
    </location>
</feature>
<comment type="similarity">
    <text evidence="2">Belongs to the SLC41A transporter family.</text>
</comment>
<gene>
    <name evidence="11" type="ORF">RHAB15C_0000592</name>
</gene>
<evidence type="ECO:0000256" key="7">
    <source>
        <dbReference type="ARBA" id="ARBA00023136"/>
    </source>
</evidence>
<dbReference type="Gene3D" id="3.10.580.10">
    <property type="entry name" value="CBS-domain"/>
    <property type="match status" value="1"/>
</dbReference>
<dbReference type="InterPro" id="IPR038076">
    <property type="entry name" value="MgtE_N_sf"/>
</dbReference>
<dbReference type="CDD" id="cd04606">
    <property type="entry name" value="CBS_pair_Mg_transporter"/>
    <property type="match status" value="1"/>
</dbReference>
<evidence type="ECO:0000313" key="12">
    <source>
        <dbReference type="Proteomes" id="UP000822862"/>
    </source>
</evidence>
<keyword evidence="3" id="KW-0813">Transport</keyword>
<protein>
    <submittedName>
        <fullName evidence="11">Magnesium transporter MgtE</fullName>
    </submittedName>
</protein>
<dbReference type="EMBL" id="CP075585">
    <property type="protein sequence ID" value="QZA58714.1"/>
    <property type="molecule type" value="Genomic_DNA"/>
</dbReference>
<dbReference type="SUPFAM" id="SSF158791">
    <property type="entry name" value="MgtE N-terminal domain-like"/>
    <property type="match status" value="1"/>
</dbReference>
<dbReference type="Pfam" id="PF01769">
    <property type="entry name" value="MgtE"/>
    <property type="match status" value="1"/>
</dbReference>
<dbReference type="PANTHER" id="PTHR43773:SF1">
    <property type="entry name" value="MAGNESIUM TRANSPORTER MGTE"/>
    <property type="match status" value="1"/>
</dbReference>
<evidence type="ECO:0000256" key="5">
    <source>
        <dbReference type="ARBA" id="ARBA00022842"/>
    </source>
</evidence>
<evidence type="ECO:0000256" key="9">
    <source>
        <dbReference type="SAM" id="Phobius"/>
    </source>
</evidence>
<evidence type="ECO:0000256" key="8">
    <source>
        <dbReference type="PROSITE-ProRule" id="PRU00703"/>
    </source>
</evidence>
<feature type="transmembrane region" description="Helical" evidence="9">
    <location>
        <begin position="343"/>
        <end position="370"/>
    </location>
</feature>
<dbReference type="InterPro" id="IPR006668">
    <property type="entry name" value="Mg_transptr_MgtE_intracell_dom"/>
</dbReference>
<keyword evidence="7 9" id="KW-0472">Membrane</keyword>
<dbReference type="Gene3D" id="1.10.357.20">
    <property type="entry name" value="SLC41 divalent cation transporters, integral membrane domain"/>
    <property type="match status" value="1"/>
</dbReference>
<dbReference type="InterPro" id="IPR000644">
    <property type="entry name" value="CBS_dom"/>
</dbReference>
<dbReference type="InterPro" id="IPR036739">
    <property type="entry name" value="SLC41_membr_dom_sf"/>
</dbReference>
<name>A0ABX8YZF3_9BACT</name>
<dbReference type="InterPro" id="IPR006669">
    <property type="entry name" value="MgtE_transporter"/>
</dbReference>
<keyword evidence="5" id="KW-0460">Magnesium</keyword>
<evidence type="ECO:0000256" key="3">
    <source>
        <dbReference type="ARBA" id="ARBA00022448"/>
    </source>
</evidence>
<dbReference type="Pfam" id="PF03448">
    <property type="entry name" value="MgtE_N"/>
    <property type="match status" value="1"/>
</dbReference>
<keyword evidence="8" id="KW-0129">CBS domain</keyword>
<proteinExistence type="inferred from homology"/>
<evidence type="ECO:0000259" key="10">
    <source>
        <dbReference type="PROSITE" id="PS51371"/>
    </source>
</evidence>
<dbReference type="PANTHER" id="PTHR43773">
    <property type="entry name" value="MAGNESIUM TRANSPORTER MGTE"/>
    <property type="match status" value="1"/>
</dbReference>
<accession>A0ABX8YZF3</accession>
<evidence type="ECO:0000256" key="6">
    <source>
        <dbReference type="ARBA" id="ARBA00022989"/>
    </source>
</evidence>
<evidence type="ECO:0000256" key="1">
    <source>
        <dbReference type="ARBA" id="ARBA00004141"/>
    </source>
</evidence>
<evidence type="ECO:0000313" key="11">
    <source>
        <dbReference type="EMBL" id="QZA58714.1"/>
    </source>
</evidence>
<sequence length="492" mass="53906">MCQITSEKDEMILLTEEQKDSNGLTESKTSHLHDVLRKKLELAFHKQTSTVVVHDIIKIVTEHSAIDLAYAASELPPRARPVIYENLSNSNDKIAFLINTDSNTRSAVLHYISDEEIKNILEEMAPDEGVEILEDIPERRFRRIMEILEPTKAAKVREIKKHQRNTAGRLMTNEFFSFTMDIKVEEAASYIRDNPGIDLTRQIFIVNQEGILQGYVPARNLIVNSAHLPLKQVMRPVLHKVTADASREEVVEIVERYKSTALTVVDSNNCLVGVITNEDVLDAIADIADETIANMAGTAEKFSEHEPFIKRFLSRAPWLIVTLCAGLINVGVMSSFQRYDGGILTFVMFFVPLITGMSGNIGIQCSTILVRSMAIGLISVTNRAEAILKELLIGITAGTTFGLLCGICVYALDFVGISGSGFTSVAVGIMVGIGLMGACIGSTALGVLSPLFFARIGIDPAVASGPIVTALNDFLSMSIYFLIAIGLSSLFF</sequence>
<dbReference type="SUPFAM" id="SSF161093">
    <property type="entry name" value="MgtE membrane domain-like"/>
    <property type="match status" value="1"/>
</dbReference>
<dbReference type="InterPro" id="IPR006667">
    <property type="entry name" value="SLC41_membr_dom"/>
</dbReference>
<dbReference type="SMART" id="SM00924">
    <property type="entry name" value="MgtE_N"/>
    <property type="match status" value="1"/>
</dbReference>
<feature type="transmembrane region" description="Helical" evidence="9">
    <location>
        <begin position="318"/>
        <end position="337"/>
    </location>
</feature>
<keyword evidence="4 9" id="KW-0812">Transmembrane</keyword>
<dbReference type="InterPro" id="IPR046342">
    <property type="entry name" value="CBS_dom_sf"/>
</dbReference>
<comment type="subcellular location">
    <subcellularLocation>
        <location evidence="1">Membrane</location>
        <topology evidence="1">Multi-pass membrane protein</topology>
    </subcellularLocation>
</comment>
<organism evidence="11 12">
    <name type="scientific">Candidatus Rhabdochlamydia porcellionis</name>
    <dbReference type="NCBI Taxonomy" id="225148"/>
    <lineage>
        <taxon>Bacteria</taxon>
        <taxon>Pseudomonadati</taxon>
        <taxon>Chlamydiota</taxon>
        <taxon>Chlamydiia</taxon>
        <taxon>Parachlamydiales</taxon>
        <taxon>Candidatus Rhabdochlamydiaceae</taxon>
        <taxon>Candidatus Rhabdochlamydia</taxon>
    </lineage>
</organism>
<evidence type="ECO:0000256" key="4">
    <source>
        <dbReference type="ARBA" id="ARBA00022692"/>
    </source>
</evidence>
<dbReference type="Proteomes" id="UP000822862">
    <property type="component" value="Chromosome"/>
</dbReference>
<reference evidence="11 12" key="1">
    <citation type="submission" date="2020-01" db="EMBL/GenBank/DDBJ databases">
        <authorList>
            <person name="Sixt B."/>
            <person name="Schulz F."/>
            <person name="Kostanjsek R."/>
            <person name="Koestlbacher S."/>
            <person name="Collingro A."/>
            <person name="Toenshoff E."/>
            <person name="Horn M."/>
        </authorList>
    </citation>
    <scope>NUCLEOTIDE SEQUENCE [LARGE SCALE GENOMIC DNA]</scope>
    <source>
        <strain evidence="11 12">15C</strain>
    </source>
</reference>
<dbReference type="PROSITE" id="PS51371">
    <property type="entry name" value="CBS"/>
    <property type="match status" value="1"/>
</dbReference>
<dbReference type="SMART" id="SM00116">
    <property type="entry name" value="CBS"/>
    <property type="match status" value="2"/>
</dbReference>